<comment type="subcellular location">
    <subcellularLocation>
        <location evidence="1">Membrane</location>
        <topology evidence="1">Multi-pass membrane protein</topology>
    </subcellularLocation>
</comment>
<evidence type="ECO:0000256" key="7">
    <source>
        <dbReference type="ARBA" id="ARBA00023098"/>
    </source>
</evidence>
<proteinExistence type="inferred from homology"/>
<evidence type="ECO:0000256" key="8">
    <source>
        <dbReference type="ARBA" id="ARBA00023136"/>
    </source>
</evidence>
<evidence type="ECO:0000256" key="1">
    <source>
        <dbReference type="ARBA" id="ARBA00004141"/>
    </source>
</evidence>
<dbReference type="Pfam" id="PF14360">
    <property type="entry name" value="PAP2_C"/>
    <property type="match status" value="1"/>
</dbReference>
<comment type="similarity">
    <text evidence="2">Belongs to the sphingomyelin synthase family.</text>
</comment>
<keyword evidence="8 9" id="KW-0472">Membrane</keyword>
<dbReference type="GO" id="GO:0047493">
    <property type="term" value="F:ceramide cholinephosphotransferase activity"/>
    <property type="evidence" value="ECO:0007669"/>
    <property type="project" value="TreeGrafter"/>
</dbReference>
<dbReference type="InParanoid" id="C5KN45"/>
<dbReference type="GO" id="GO:0005886">
    <property type="term" value="C:plasma membrane"/>
    <property type="evidence" value="ECO:0007669"/>
    <property type="project" value="TreeGrafter"/>
</dbReference>
<feature type="transmembrane region" description="Helical" evidence="9">
    <location>
        <begin position="197"/>
        <end position="215"/>
    </location>
</feature>
<accession>C5KN45</accession>
<evidence type="ECO:0000256" key="3">
    <source>
        <dbReference type="ARBA" id="ARBA00022679"/>
    </source>
</evidence>
<dbReference type="OMA" id="NIRFIKM"/>
<feature type="domain" description="Sphingomyelin synthase-like" evidence="10">
    <location>
        <begin position="142"/>
        <end position="210"/>
    </location>
</feature>
<evidence type="ECO:0000256" key="4">
    <source>
        <dbReference type="ARBA" id="ARBA00022692"/>
    </source>
</evidence>
<dbReference type="GO" id="GO:0046513">
    <property type="term" value="P:ceramide biosynthetic process"/>
    <property type="evidence" value="ECO:0007669"/>
    <property type="project" value="TreeGrafter"/>
</dbReference>
<keyword evidence="3" id="KW-0808">Transferase</keyword>
<dbReference type="InterPro" id="IPR045221">
    <property type="entry name" value="Sphingomyelin_synth-like"/>
</dbReference>
<keyword evidence="12" id="KW-1185">Reference proteome</keyword>
<name>C5KN45_PERM5</name>
<keyword evidence="5" id="KW-0746">Sphingolipid metabolism</keyword>
<evidence type="ECO:0000256" key="6">
    <source>
        <dbReference type="ARBA" id="ARBA00022989"/>
    </source>
</evidence>
<evidence type="ECO:0000313" key="12">
    <source>
        <dbReference type="Proteomes" id="UP000007800"/>
    </source>
</evidence>
<feature type="transmembrane region" description="Helical" evidence="9">
    <location>
        <begin position="88"/>
        <end position="112"/>
    </location>
</feature>
<keyword evidence="4 9" id="KW-0812">Transmembrane</keyword>
<organism evidence="12">
    <name type="scientific">Perkinsus marinus (strain ATCC 50983 / TXsc)</name>
    <dbReference type="NCBI Taxonomy" id="423536"/>
    <lineage>
        <taxon>Eukaryota</taxon>
        <taxon>Sar</taxon>
        <taxon>Alveolata</taxon>
        <taxon>Perkinsozoa</taxon>
        <taxon>Perkinsea</taxon>
        <taxon>Perkinsida</taxon>
        <taxon>Perkinsidae</taxon>
        <taxon>Perkinsus</taxon>
    </lineage>
</organism>
<evidence type="ECO:0000256" key="2">
    <source>
        <dbReference type="ARBA" id="ARBA00005441"/>
    </source>
</evidence>
<dbReference type="PANTHER" id="PTHR21290">
    <property type="entry name" value="SPHINGOMYELIN SYNTHETASE"/>
    <property type="match status" value="1"/>
</dbReference>
<evidence type="ECO:0000259" key="10">
    <source>
        <dbReference type="Pfam" id="PF14360"/>
    </source>
</evidence>
<dbReference type="PANTHER" id="PTHR21290:SF62">
    <property type="entry name" value="PHOSPHATIDYLINOSITOL:CERAMIDE INOSITOLPHOSPHOTRANSFERASE 1-RELATED"/>
    <property type="match status" value="1"/>
</dbReference>
<feature type="transmembrane region" description="Helical" evidence="9">
    <location>
        <begin position="60"/>
        <end position="81"/>
    </location>
</feature>
<protein>
    <recommendedName>
        <fullName evidence="10">Sphingomyelin synthase-like domain-containing protein</fullName>
    </recommendedName>
</protein>
<dbReference type="RefSeq" id="XP_002782284.1">
    <property type="nucleotide sequence ID" value="XM_002782238.1"/>
</dbReference>
<dbReference type="EMBL" id="GG674563">
    <property type="protein sequence ID" value="EER14079.1"/>
    <property type="molecule type" value="Genomic_DNA"/>
</dbReference>
<keyword evidence="6 9" id="KW-1133">Transmembrane helix</keyword>
<dbReference type="GO" id="GO:0033188">
    <property type="term" value="F:sphingomyelin synthase activity"/>
    <property type="evidence" value="ECO:0007669"/>
    <property type="project" value="TreeGrafter"/>
</dbReference>
<dbReference type="GO" id="GO:0000139">
    <property type="term" value="C:Golgi membrane"/>
    <property type="evidence" value="ECO:0007669"/>
    <property type="project" value="TreeGrafter"/>
</dbReference>
<keyword evidence="7" id="KW-0443">Lipid metabolism</keyword>
<gene>
    <name evidence="11" type="ORF">Pmar_PMAR020860</name>
</gene>
<dbReference type="AlphaFoldDB" id="C5KN45"/>
<evidence type="ECO:0000313" key="11">
    <source>
        <dbReference type="EMBL" id="EER14079.1"/>
    </source>
</evidence>
<sequence>MLGGLFSLLVHNWVHNMAYYYAGIYQVYGPYKGPSNRIHDFGFEWFGTAFVGWSTPPGDIVLYITLAIAIVYALRPLVFSFPTRTLNILWRVLTMSIFTVTGRCISFIFTLLPSSAQHCAEDEFDPPKNWGEIFTHVSVSGGCSDLIYSGHMMYAILATCAIFRYAQNWYIKATCLALNILQGFVIVASRAHYSVDVIVAAYTIPAFWCTFAYFVPEDIGPNAVPIEKTSLAAEEGPPVDPARSVGGGVLDLELGATGASSAASPVQA</sequence>
<evidence type="ECO:0000256" key="5">
    <source>
        <dbReference type="ARBA" id="ARBA00022919"/>
    </source>
</evidence>
<dbReference type="InterPro" id="IPR025749">
    <property type="entry name" value="Sphingomyelin_synth-like_dom"/>
</dbReference>
<dbReference type="OrthoDB" id="422827at2759"/>
<feature type="transmembrane region" description="Helical" evidence="9">
    <location>
        <begin position="146"/>
        <end position="166"/>
    </location>
</feature>
<reference evidence="11 12" key="1">
    <citation type="submission" date="2008-07" db="EMBL/GenBank/DDBJ databases">
        <authorList>
            <person name="El-Sayed N."/>
            <person name="Caler E."/>
            <person name="Inman J."/>
            <person name="Amedeo P."/>
            <person name="Hass B."/>
            <person name="Wortman J."/>
        </authorList>
    </citation>
    <scope>NUCLEOTIDE SEQUENCE [LARGE SCALE GENOMIC DNA]</scope>
    <source>
        <strain evidence="12">ATCC 50983 / TXsc</strain>
    </source>
</reference>
<dbReference type="GO" id="GO:0005789">
    <property type="term" value="C:endoplasmic reticulum membrane"/>
    <property type="evidence" value="ECO:0007669"/>
    <property type="project" value="TreeGrafter"/>
</dbReference>
<evidence type="ECO:0000256" key="9">
    <source>
        <dbReference type="SAM" id="Phobius"/>
    </source>
</evidence>
<dbReference type="GeneID" id="9059951"/>
<dbReference type="Proteomes" id="UP000007800">
    <property type="component" value="Unassembled WGS sequence"/>
</dbReference>